<dbReference type="EMBL" id="JACOGA010000019">
    <property type="protein sequence ID" value="MBC3875540.1"/>
    <property type="molecule type" value="Genomic_DNA"/>
</dbReference>
<evidence type="ECO:0000256" key="4">
    <source>
        <dbReference type="ARBA" id="ARBA00023136"/>
    </source>
</evidence>
<proteinExistence type="predicted"/>
<dbReference type="NCBIfam" id="TIGR01352">
    <property type="entry name" value="tonB_Cterm"/>
    <property type="match status" value="1"/>
</dbReference>
<feature type="chain" id="PRO_5045794520" evidence="6">
    <location>
        <begin position="27"/>
        <end position="470"/>
    </location>
</feature>
<dbReference type="Proteomes" id="UP000624279">
    <property type="component" value="Unassembled WGS sequence"/>
</dbReference>
<evidence type="ECO:0000256" key="1">
    <source>
        <dbReference type="ARBA" id="ARBA00004167"/>
    </source>
</evidence>
<keyword evidence="6" id="KW-0732">Signal</keyword>
<evidence type="ECO:0000256" key="3">
    <source>
        <dbReference type="ARBA" id="ARBA00022989"/>
    </source>
</evidence>
<dbReference type="Pfam" id="PF03544">
    <property type="entry name" value="TonB_C"/>
    <property type="match status" value="1"/>
</dbReference>
<keyword evidence="5" id="KW-0802">TPR repeat</keyword>
<gene>
    <name evidence="8" type="ORF">H8K55_18265</name>
</gene>
<dbReference type="RefSeq" id="WP_186943502.1">
    <property type="nucleotide sequence ID" value="NZ_JACOGA010000019.1"/>
</dbReference>
<dbReference type="InterPro" id="IPR006597">
    <property type="entry name" value="Sel1-like"/>
</dbReference>
<dbReference type="SUPFAM" id="SSF81901">
    <property type="entry name" value="HCP-like"/>
    <property type="match status" value="2"/>
</dbReference>
<feature type="domain" description="TonB C-terminal" evidence="7">
    <location>
        <begin position="142"/>
        <end position="238"/>
    </location>
</feature>
<evidence type="ECO:0000256" key="6">
    <source>
        <dbReference type="SAM" id="SignalP"/>
    </source>
</evidence>
<evidence type="ECO:0000313" key="9">
    <source>
        <dbReference type="Proteomes" id="UP000624279"/>
    </source>
</evidence>
<comment type="subcellular location">
    <subcellularLocation>
        <location evidence="1">Membrane</location>
        <topology evidence="1">Single-pass membrane protein</topology>
    </subcellularLocation>
</comment>
<dbReference type="Gene3D" id="3.30.1150.10">
    <property type="match status" value="1"/>
</dbReference>
<keyword evidence="3" id="KW-1133">Transmembrane helix</keyword>
<dbReference type="SMART" id="SM00671">
    <property type="entry name" value="SEL1"/>
    <property type="match status" value="4"/>
</dbReference>
<accession>A0ABR6YG30</accession>
<dbReference type="Pfam" id="PF08238">
    <property type="entry name" value="Sel1"/>
    <property type="match status" value="6"/>
</dbReference>
<feature type="signal peptide" evidence="6">
    <location>
        <begin position="1"/>
        <end position="26"/>
    </location>
</feature>
<dbReference type="PANTHER" id="PTHR11102">
    <property type="entry name" value="SEL-1-LIKE PROTEIN"/>
    <property type="match status" value="1"/>
</dbReference>
<keyword evidence="9" id="KW-1185">Reference proteome</keyword>
<dbReference type="Gene3D" id="1.25.40.10">
    <property type="entry name" value="Tetratricopeptide repeat domain"/>
    <property type="match status" value="2"/>
</dbReference>
<evidence type="ECO:0000313" key="8">
    <source>
        <dbReference type="EMBL" id="MBC3875540.1"/>
    </source>
</evidence>
<dbReference type="InterPro" id="IPR006260">
    <property type="entry name" value="TonB/TolA_C"/>
</dbReference>
<keyword evidence="4" id="KW-0472">Membrane</keyword>
<dbReference type="InterPro" id="IPR037682">
    <property type="entry name" value="TonB_C"/>
</dbReference>
<sequence length="470" mass="53053">MTKIFFRACFCAAAFSFMGLSGTAKADFELGMKYYEQANFEKAFREFQQAAKFGDLSAQYNLGVMYFRGEFVSKDSIQAYAWLALAAQDAEYKERGLHLTIYTSLSDDQKKSADRLYQDLYAQFNPAAIEKSMVPVYTGASSLSSRLHMIKNVNPRYPASMLREGKVGWVDIFFTVSKDGTTRDHLVYYSSDAAFSRAVINAVRQWQYEPMMIAGKAADTHGVKTRFHFLITDTEFDEKKIEKAISKQKEKADTGNAEAQFVYAYYLDVLPSFTNYKPKAESDKNANKWYQLAANNGSGVSSFFLGQNVLNGNMCIPDPNKSLAWLLKAASQKIVDAQYLLGQELLSGTHLQKNEDQGMYWLDKAATSISKGNNAPKLRLAWILATHPDKAIRNAALALNYLQSIDPDYHDKQTYYRTAAAVYAENADFHAAEQWLEKAISDAKDLDLPLENLNTQLLNYRNKQALREAL</sequence>
<evidence type="ECO:0000259" key="7">
    <source>
        <dbReference type="PROSITE" id="PS52015"/>
    </source>
</evidence>
<dbReference type="PROSITE" id="PS50005">
    <property type="entry name" value="TPR"/>
    <property type="match status" value="1"/>
</dbReference>
<evidence type="ECO:0000256" key="5">
    <source>
        <dbReference type="PROSITE-ProRule" id="PRU00339"/>
    </source>
</evidence>
<comment type="caution">
    <text evidence="8">The sequence shown here is derived from an EMBL/GenBank/DDBJ whole genome shotgun (WGS) entry which is preliminary data.</text>
</comment>
<dbReference type="InterPro" id="IPR050767">
    <property type="entry name" value="Sel1_AlgK"/>
</dbReference>
<organism evidence="8 9">
    <name type="scientific">Undibacterium flavidum</name>
    <dbReference type="NCBI Taxonomy" id="2762297"/>
    <lineage>
        <taxon>Bacteria</taxon>
        <taxon>Pseudomonadati</taxon>
        <taxon>Pseudomonadota</taxon>
        <taxon>Betaproteobacteria</taxon>
        <taxon>Burkholderiales</taxon>
        <taxon>Oxalobacteraceae</taxon>
        <taxon>Undibacterium</taxon>
    </lineage>
</organism>
<dbReference type="InterPro" id="IPR011990">
    <property type="entry name" value="TPR-like_helical_dom_sf"/>
</dbReference>
<keyword evidence="2" id="KW-0812">Transmembrane</keyword>
<evidence type="ECO:0000256" key="2">
    <source>
        <dbReference type="ARBA" id="ARBA00022692"/>
    </source>
</evidence>
<dbReference type="InterPro" id="IPR019734">
    <property type="entry name" value="TPR_rpt"/>
</dbReference>
<dbReference type="PANTHER" id="PTHR11102:SF160">
    <property type="entry name" value="ERAD-ASSOCIATED E3 UBIQUITIN-PROTEIN LIGASE COMPONENT HRD3"/>
    <property type="match status" value="1"/>
</dbReference>
<reference evidence="8 9" key="1">
    <citation type="submission" date="2020-08" db="EMBL/GenBank/DDBJ databases">
        <title>Novel species isolated from subtropical streams in China.</title>
        <authorList>
            <person name="Lu H."/>
        </authorList>
    </citation>
    <scope>NUCLEOTIDE SEQUENCE [LARGE SCALE GENOMIC DNA]</scope>
    <source>
        <strain evidence="8 9">LX15W</strain>
    </source>
</reference>
<dbReference type="SUPFAM" id="SSF74653">
    <property type="entry name" value="TolA/TonB C-terminal domain"/>
    <property type="match status" value="1"/>
</dbReference>
<protein>
    <submittedName>
        <fullName evidence="8">SEL1-like repeat protein</fullName>
    </submittedName>
</protein>
<dbReference type="PROSITE" id="PS52015">
    <property type="entry name" value="TONB_CTD"/>
    <property type="match status" value="1"/>
</dbReference>
<name>A0ABR6YG30_9BURK</name>
<feature type="repeat" description="TPR" evidence="5">
    <location>
        <begin position="24"/>
        <end position="57"/>
    </location>
</feature>